<name>A0A101M2Q5_PICGL</name>
<feature type="compositionally biased region" description="Polar residues" evidence="1">
    <location>
        <begin position="1"/>
        <end position="12"/>
    </location>
</feature>
<comment type="caution">
    <text evidence="2">The sequence shown here is derived from an EMBL/GenBank/DDBJ whole genome shotgun (WGS) entry which is preliminary data.</text>
</comment>
<gene>
    <name evidence="2" type="ORF">ABT39_MTgene3051</name>
</gene>
<dbReference type="AlphaFoldDB" id="A0A101M2Q5"/>
<organism evidence="2">
    <name type="scientific">Picea glauca</name>
    <name type="common">White spruce</name>
    <name type="synonym">Pinus glauca</name>
    <dbReference type="NCBI Taxonomy" id="3330"/>
    <lineage>
        <taxon>Eukaryota</taxon>
        <taxon>Viridiplantae</taxon>
        <taxon>Streptophyta</taxon>
        <taxon>Embryophyta</taxon>
        <taxon>Tracheophyta</taxon>
        <taxon>Spermatophyta</taxon>
        <taxon>Pinopsida</taxon>
        <taxon>Pinidae</taxon>
        <taxon>Conifers I</taxon>
        <taxon>Pinales</taxon>
        <taxon>Pinaceae</taxon>
        <taxon>Picea</taxon>
    </lineage>
</organism>
<protein>
    <submittedName>
        <fullName evidence="2">Uncharacterized protein</fullName>
    </submittedName>
</protein>
<evidence type="ECO:0000256" key="1">
    <source>
        <dbReference type="SAM" id="MobiDB-lite"/>
    </source>
</evidence>
<sequence>MMGQATMRNYTQADHLVVAPAPGGTEKTHMIAERNRMATGRERKTASLLSLQSKEEGSLSLQSKLAVNQGIPAWSSCNRQYPSCLGLPASPIDWVTDSERQNCKSFLKCLSA</sequence>
<feature type="region of interest" description="Disordered" evidence="1">
    <location>
        <begin position="1"/>
        <end position="27"/>
    </location>
</feature>
<accession>A0A101M2Q5</accession>
<dbReference type="EMBL" id="LKAM01000002">
    <property type="protein sequence ID" value="KUM49824.1"/>
    <property type="molecule type" value="Genomic_DNA"/>
</dbReference>
<keyword evidence="2" id="KW-0496">Mitochondrion</keyword>
<reference evidence="2" key="1">
    <citation type="journal article" date="2015" name="Genome Biol. Evol.">
        <title>Organellar Genomes of White Spruce (Picea glauca): Assembly and Annotation.</title>
        <authorList>
            <person name="Jackman S.D."/>
            <person name="Warren R.L."/>
            <person name="Gibb E.A."/>
            <person name="Vandervalk B.P."/>
            <person name="Mohamadi H."/>
            <person name="Chu J."/>
            <person name="Raymond A."/>
            <person name="Pleasance S."/>
            <person name="Coope R."/>
            <person name="Wildung M.R."/>
            <person name="Ritland C.E."/>
            <person name="Bousquet J."/>
            <person name="Jones S.J."/>
            <person name="Bohlmann J."/>
            <person name="Birol I."/>
        </authorList>
    </citation>
    <scope>NUCLEOTIDE SEQUENCE [LARGE SCALE GENOMIC DNA]</scope>
    <source>
        <tissue evidence="2">Flushing bud</tissue>
    </source>
</reference>
<evidence type="ECO:0000313" key="2">
    <source>
        <dbReference type="EMBL" id="KUM49824.1"/>
    </source>
</evidence>
<geneLocation type="mitochondrion" evidence="2"/>
<proteinExistence type="predicted"/>